<dbReference type="PANTHER" id="PTHR46797:SF1">
    <property type="entry name" value="METHYLPHOSPHONATE SYNTHASE"/>
    <property type="match status" value="1"/>
</dbReference>
<dbReference type="InterPro" id="IPR050807">
    <property type="entry name" value="TransReg_Diox_bact_type"/>
</dbReference>
<keyword evidence="1" id="KW-0238">DNA-binding</keyword>
<evidence type="ECO:0000313" key="4">
    <source>
        <dbReference type="Proteomes" id="UP001596457"/>
    </source>
</evidence>
<dbReference type="PROSITE" id="PS50943">
    <property type="entry name" value="HTH_CROC1"/>
    <property type="match status" value="1"/>
</dbReference>
<dbReference type="PANTHER" id="PTHR46797">
    <property type="entry name" value="HTH-TYPE TRANSCRIPTIONAL REGULATOR"/>
    <property type="match status" value="1"/>
</dbReference>
<proteinExistence type="predicted"/>
<dbReference type="SMART" id="SM00530">
    <property type="entry name" value="HTH_XRE"/>
    <property type="match status" value="1"/>
</dbReference>
<dbReference type="InterPro" id="IPR001387">
    <property type="entry name" value="Cro/C1-type_HTH"/>
</dbReference>
<accession>A0ABW2S7A2</accession>
<feature type="domain" description="HTH cro/C1-type" evidence="2">
    <location>
        <begin position="9"/>
        <end position="64"/>
    </location>
</feature>
<keyword evidence="4" id="KW-1185">Reference proteome</keyword>
<dbReference type="Gene3D" id="1.10.260.40">
    <property type="entry name" value="lambda repressor-like DNA-binding domains"/>
    <property type="match status" value="1"/>
</dbReference>
<evidence type="ECO:0000259" key="2">
    <source>
        <dbReference type="PROSITE" id="PS50943"/>
    </source>
</evidence>
<sequence length="107" mass="12313">MPSPLGDKIRALRKQKKLSLEQLAELTESSKSYIWELENKDDPKPSAEKIGKIATVLEVTTEFLLTESTTPPGEEVIDEAFFRKYKSMPDDTKKRLRKILDAWDDDE</sequence>
<evidence type="ECO:0000256" key="1">
    <source>
        <dbReference type="ARBA" id="ARBA00023125"/>
    </source>
</evidence>
<dbReference type="RefSeq" id="WP_382198411.1">
    <property type="nucleotide sequence ID" value="NZ_JBHTBZ010000005.1"/>
</dbReference>
<comment type="caution">
    <text evidence="3">The sequence shown here is derived from an EMBL/GenBank/DDBJ whole genome shotgun (WGS) entry which is preliminary data.</text>
</comment>
<name>A0ABW2S7A2_9BURK</name>
<dbReference type="CDD" id="cd00093">
    <property type="entry name" value="HTH_XRE"/>
    <property type="match status" value="1"/>
</dbReference>
<evidence type="ECO:0000313" key="3">
    <source>
        <dbReference type="EMBL" id="MFC7459231.1"/>
    </source>
</evidence>
<dbReference type="InterPro" id="IPR010982">
    <property type="entry name" value="Lambda_DNA-bd_dom_sf"/>
</dbReference>
<dbReference type="Proteomes" id="UP001596457">
    <property type="component" value="Unassembled WGS sequence"/>
</dbReference>
<dbReference type="EMBL" id="JBHTBZ010000005">
    <property type="protein sequence ID" value="MFC7459231.1"/>
    <property type="molecule type" value="Genomic_DNA"/>
</dbReference>
<dbReference type="Pfam" id="PF01381">
    <property type="entry name" value="HTH_3"/>
    <property type="match status" value="1"/>
</dbReference>
<reference evidence="4" key="1">
    <citation type="journal article" date="2019" name="Int. J. Syst. Evol. Microbiol.">
        <title>The Global Catalogue of Microorganisms (GCM) 10K type strain sequencing project: providing services to taxonomists for standard genome sequencing and annotation.</title>
        <authorList>
            <consortium name="The Broad Institute Genomics Platform"/>
            <consortium name="The Broad Institute Genome Sequencing Center for Infectious Disease"/>
            <person name="Wu L."/>
            <person name="Ma J."/>
        </authorList>
    </citation>
    <scope>NUCLEOTIDE SEQUENCE [LARGE SCALE GENOMIC DNA]</scope>
    <source>
        <strain evidence="4">CCUG 53903</strain>
    </source>
</reference>
<protein>
    <submittedName>
        <fullName evidence="3">Helix-turn-helix domain-containing protein</fullName>
    </submittedName>
</protein>
<gene>
    <name evidence="3" type="ORF">ACFQU0_02170</name>
</gene>
<organism evidence="3 4">
    <name type="scientific">Hydrogenophaga defluvii</name>
    <dbReference type="NCBI Taxonomy" id="249410"/>
    <lineage>
        <taxon>Bacteria</taxon>
        <taxon>Pseudomonadati</taxon>
        <taxon>Pseudomonadota</taxon>
        <taxon>Betaproteobacteria</taxon>
        <taxon>Burkholderiales</taxon>
        <taxon>Comamonadaceae</taxon>
        <taxon>Hydrogenophaga</taxon>
    </lineage>
</organism>
<dbReference type="SUPFAM" id="SSF47413">
    <property type="entry name" value="lambda repressor-like DNA-binding domains"/>
    <property type="match status" value="1"/>
</dbReference>